<accession>A0A5J4V6R4</accession>
<reference evidence="1 2" key="1">
    <citation type="submission" date="2019-03" db="EMBL/GenBank/DDBJ databases">
        <title>Single cell metagenomics reveals metabolic interactions within the superorganism composed of flagellate Streblomastix strix and complex community of Bacteroidetes bacteria on its surface.</title>
        <authorList>
            <person name="Treitli S.C."/>
            <person name="Kolisko M."/>
            <person name="Husnik F."/>
            <person name="Keeling P."/>
            <person name="Hampl V."/>
        </authorList>
    </citation>
    <scope>NUCLEOTIDE SEQUENCE [LARGE SCALE GENOMIC DNA]</scope>
    <source>
        <strain evidence="1">ST1C</strain>
    </source>
</reference>
<evidence type="ECO:0000313" key="1">
    <source>
        <dbReference type="EMBL" id="KAA6377861.1"/>
    </source>
</evidence>
<dbReference type="AlphaFoldDB" id="A0A5J4V6R4"/>
<sequence length="157" mass="18058">MEYDLEEDEQSFQIRQRSRECLISIQKSGDESDQAEVVNVGYIRVFVICLSLAGGTGEHLDSEIYLGLQHISEFISQLHLGRNDYFLPYFSSQPSLSKRCIEQIEEEGGNEEIDSQLINKGNEDLNIKKEADSVKGLILNLLIDEKNPKPSWYYFYI</sequence>
<evidence type="ECO:0000313" key="2">
    <source>
        <dbReference type="Proteomes" id="UP000324800"/>
    </source>
</evidence>
<dbReference type="EMBL" id="SNRW01009528">
    <property type="protein sequence ID" value="KAA6377861.1"/>
    <property type="molecule type" value="Genomic_DNA"/>
</dbReference>
<dbReference type="Proteomes" id="UP000324800">
    <property type="component" value="Unassembled WGS sequence"/>
</dbReference>
<gene>
    <name evidence="1" type="ORF">EZS28_026612</name>
</gene>
<name>A0A5J4V6R4_9EUKA</name>
<comment type="caution">
    <text evidence="1">The sequence shown here is derived from an EMBL/GenBank/DDBJ whole genome shotgun (WGS) entry which is preliminary data.</text>
</comment>
<proteinExistence type="predicted"/>
<protein>
    <submittedName>
        <fullName evidence="1">Uncharacterized protein</fullName>
    </submittedName>
</protein>
<organism evidence="1 2">
    <name type="scientific">Streblomastix strix</name>
    <dbReference type="NCBI Taxonomy" id="222440"/>
    <lineage>
        <taxon>Eukaryota</taxon>
        <taxon>Metamonada</taxon>
        <taxon>Preaxostyla</taxon>
        <taxon>Oxymonadida</taxon>
        <taxon>Streblomastigidae</taxon>
        <taxon>Streblomastix</taxon>
    </lineage>
</organism>